<dbReference type="GO" id="GO:0004993">
    <property type="term" value="F:G protein-coupled serotonin receptor activity"/>
    <property type="evidence" value="ECO:0007669"/>
    <property type="project" value="UniProtKB-ARBA"/>
</dbReference>
<keyword evidence="9" id="KW-0807">Transducer</keyword>
<dbReference type="PANTHER" id="PTHR24248">
    <property type="entry name" value="ADRENERGIC RECEPTOR-RELATED G-PROTEIN COUPLED RECEPTOR"/>
    <property type="match status" value="1"/>
</dbReference>
<keyword evidence="4 10" id="KW-1133">Transmembrane helix</keyword>
<dbReference type="Pfam" id="PF00001">
    <property type="entry name" value="7tm_1"/>
    <property type="match status" value="1"/>
</dbReference>
<evidence type="ECO:0000256" key="3">
    <source>
        <dbReference type="ARBA" id="ARBA00022692"/>
    </source>
</evidence>
<gene>
    <name evidence="12" type="ORF">TELCIR_00308</name>
</gene>
<dbReference type="GO" id="GO:0043410">
    <property type="term" value="P:positive regulation of MAPK cascade"/>
    <property type="evidence" value="ECO:0007669"/>
    <property type="project" value="TreeGrafter"/>
</dbReference>
<dbReference type="OrthoDB" id="5951059at2759"/>
<keyword evidence="5" id="KW-0297">G-protein coupled receptor</keyword>
<evidence type="ECO:0000256" key="6">
    <source>
        <dbReference type="ARBA" id="ARBA00023136"/>
    </source>
</evidence>
<reference evidence="12 13" key="1">
    <citation type="submission" date="2015-09" db="EMBL/GenBank/DDBJ databases">
        <title>Draft genome of the parasitic nematode Teladorsagia circumcincta isolate WARC Sus (inbred).</title>
        <authorList>
            <person name="Mitreva M."/>
        </authorList>
    </citation>
    <scope>NUCLEOTIDE SEQUENCE [LARGE SCALE GENOMIC DNA]</scope>
    <source>
        <strain evidence="12 13">S</strain>
    </source>
</reference>
<sequence length="189" mass="22288">MPHKRQWDEDERKVIQHFAYQIYATIISFYGPTIIMLILYVQIWRAAKRIARKDHDQTTHIPVGLDKNCNDHVDLIPESQKSLKIVKSEHRGYLHRPSALFHAVKMPLIRQSDRSECKARKTLGVIMSVFIFCWLPFFSLALLKSCLRLRVPYWLDAITLWLGYSNSSRTDVLNRKPKKTKLEDKHDED</sequence>
<keyword evidence="7" id="KW-1015">Disulfide bond</keyword>
<evidence type="ECO:0000256" key="10">
    <source>
        <dbReference type="SAM" id="Phobius"/>
    </source>
</evidence>
<proteinExistence type="predicted"/>
<accession>A0A2G9V520</accession>
<evidence type="ECO:0000256" key="5">
    <source>
        <dbReference type="ARBA" id="ARBA00023040"/>
    </source>
</evidence>
<dbReference type="PRINTS" id="PR00237">
    <property type="entry name" value="GPCRRHODOPSN"/>
</dbReference>
<keyword evidence="2" id="KW-1003">Cell membrane</keyword>
<evidence type="ECO:0000256" key="2">
    <source>
        <dbReference type="ARBA" id="ARBA00022475"/>
    </source>
</evidence>
<evidence type="ECO:0000256" key="4">
    <source>
        <dbReference type="ARBA" id="ARBA00022989"/>
    </source>
</evidence>
<evidence type="ECO:0000259" key="11">
    <source>
        <dbReference type="PROSITE" id="PS50262"/>
    </source>
</evidence>
<evidence type="ECO:0000313" key="13">
    <source>
        <dbReference type="Proteomes" id="UP000230423"/>
    </source>
</evidence>
<dbReference type="Proteomes" id="UP000230423">
    <property type="component" value="Unassembled WGS sequence"/>
</dbReference>
<dbReference type="SUPFAM" id="SSF81321">
    <property type="entry name" value="Family A G protein-coupled receptor-like"/>
    <property type="match status" value="1"/>
</dbReference>
<evidence type="ECO:0000256" key="7">
    <source>
        <dbReference type="ARBA" id="ARBA00023157"/>
    </source>
</evidence>
<evidence type="ECO:0000313" key="12">
    <source>
        <dbReference type="EMBL" id="PIO77601.1"/>
    </source>
</evidence>
<protein>
    <recommendedName>
        <fullName evidence="11">G-protein coupled receptors family 1 profile domain-containing protein</fullName>
    </recommendedName>
</protein>
<dbReference type="GO" id="GO:0071880">
    <property type="term" value="P:adenylate cyclase-activating adrenergic receptor signaling pathway"/>
    <property type="evidence" value="ECO:0007669"/>
    <property type="project" value="TreeGrafter"/>
</dbReference>
<keyword evidence="13" id="KW-1185">Reference proteome</keyword>
<dbReference type="GO" id="GO:0005886">
    <property type="term" value="C:plasma membrane"/>
    <property type="evidence" value="ECO:0007669"/>
    <property type="project" value="UniProtKB-SubCell"/>
</dbReference>
<feature type="transmembrane region" description="Helical" evidence="10">
    <location>
        <begin position="20"/>
        <end position="43"/>
    </location>
</feature>
<comment type="subcellular location">
    <subcellularLocation>
        <location evidence="1">Cell membrane</location>
        <topology evidence="1">Multi-pass membrane protein</topology>
    </subcellularLocation>
</comment>
<dbReference type="AlphaFoldDB" id="A0A2G9V520"/>
<dbReference type="EMBL" id="KZ344992">
    <property type="protein sequence ID" value="PIO77601.1"/>
    <property type="molecule type" value="Genomic_DNA"/>
</dbReference>
<feature type="domain" description="G-protein coupled receptors family 1 profile" evidence="11">
    <location>
        <begin position="1"/>
        <end position="174"/>
    </location>
</feature>
<organism evidence="12 13">
    <name type="scientific">Teladorsagia circumcincta</name>
    <name type="common">Brown stomach worm</name>
    <name type="synonym">Ostertagia circumcincta</name>
    <dbReference type="NCBI Taxonomy" id="45464"/>
    <lineage>
        <taxon>Eukaryota</taxon>
        <taxon>Metazoa</taxon>
        <taxon>Ecdysozoa</taxon>
        <taxon>Nematoda</taxon>
        <taxon>Chromadorea</taxon>
        <taxon>Rhabditida</taxon>
        <taxon>Rhabditina</taxon>
        <taxon>Rhabditomorpha</taxon>
        <taxon>Strongyloidea</taxon>
        <taxon>Trichostrongylidae</taxon>
        <taxon>Teladorsagia</taxon>
    </lineage>
</organism>
<feature type="transmembrane region" description="Helical" evidence="10">
    <location>
        <begin position="123"/>
        <end position="143"/>
    </location>
</feature>
<evidence type="ECO:0000256" key="8">
    <source>
        <dbReference type="ARBA" id="ARBA00023170"/>
    </source>
</evidence>
<dbReference type="PROSITE" id="PS50262">
    <property type="entry name" value="G_PROTEIN_RECEP_F1_2"/>
    <property type="match status" value="1"/>
</dbReference>
<dbReference type="Gene3D" id="1.20.1070.10">
    <property type="entry name" value="Rhodopsin 7-helix transmembrane proteins"/>
    <property type="match status" value="1"/>
</dbReference>
<dbReference type="InterPro" id="IPR017452">
    <property type="entry name" value="GPCR_Rhodpsn_7TM"/>
</dbReference>
<dbReference type="PANTHER" id="PTHR24248:SF199">
    <property type="entry name" value="IP13425P-RELATED"/>
    <property type="match status" value="1"/>
</dbReference>
<dbReference type="InterPro" id="IPR000276">
    <property type="entry name" value="GPCR_Rhodpsn"/>
</dbReference>
<keyword evidence="8" id="KW-0675">Receptor</keyword>
<evidence type="ECO:0000256" key="1">
    <source>
        <dbReference type="ARBA" id="ARBA00004651"/>
    </source>
</evidence>
<name>A0A2G9V520_TELCI</name>
<evidence type="ECO:0000256" key="9">
    <source>
        <dbReference type="ARBA" id="ARBA00023224"/>
    </source>
</evidence>
<keyword evidence="3 10" id="KW-0812">Transmembrane</keyword>
<keyword evidence="6 10" id="KW-0472">Membrane</keyword>